<keyword evidence="2" id="KW-1185">Reference proteome</keyword>
<dbReference type="Proteomes" id="UP000603317">
    <property type="component" value="Unassembled WGS sequence"/>
</dbReference>
<sequence>MKKSMIALVVFGATLAGCGSGIGQAKQEMAESCFSSGNGRLTESECACMADKAFETLNSEERAFIDKLYSLERGVPDAEAAERLGMERSEFNRLSRAYMGKVRDGAIGAARQCVGA</sequence>
<comment type="caution">
    <text evidence="1">The sequence shown here is derived from an EMBL/GenBank/DDBJ whole genome shotgun (WGS) entry which is preliminary data.</text>
</comment>
<gene>
    <name evidence="1" type="ORF">GCM10010923_21650</name>
</gene>
<accession>A0ABQ1FFU1</accession>
<evidence type="ECO:0000313" key="2">
    <source>
        <dbReference type="Proteomes" id="UP000603317"/>
    </source>
</evidence>
<dbReference type="RefSeq" id="WP_188642698.1">
    <property type="nucleotide sequence ID" value="NZ_BMID01000001.1"/>
</dbReference>
<dbReference type="EMBL" id="BMID01000001">
    <property type="protein sequence ID" value="GGA10744.1"/>
    <property type="molecule type" value="Genomic_DNA"/>
</dbReference>
<organism evidence="1 2">
    <name type="scientific">Blastomonas marina</name>
    <dbReference type="NCBI Taxonomy" id="1867408"/>
    <lineage>
        <taxon>Bacteria</taxon>
        <taxon>Pseudomonadati</taxon>
        <taxon>Pseudomonadota</taxon>
        <taxon>Alphaproteobacteria</taxon>
        <taxon>Sphingomonadales</taxon>
        <taxon>Sphingomonadaceae</taxon>
        <taxon>Blastomonas</taxon>
    </lineage>
</organism>
<reference evidence="2" key="1">
    <citation type="journal article" date="2019" name="Int. J. Syst. Evol. Microbiol.">
        <title>The Global Catalogue of Microorganisms (GCM) 10K type strain sequencing project: providing services to taxonomists for standard genome sequencing and annotation.</title>
        <authorList>
            <consortium name="The Broad Institute Genomics Platform"/>
            <consortium name="The Broad Institute Genome Sequencing Center for Infectious Disease"/>
            <person name="Wu L."/>
            <person name="Ma J."/>
        </authorList>
    </citation>
    <scope>NUCLEOTIDE SEQUENCE [LARGE SCALE GENOMIC DNA]</scope>
    <source>
        <strain evidence="2">CGMCC 1.15297</strain>
    </source>
</reference>
<protein>
    <recommendedName>
        <fullName evidence="3">Lipoprotein</fullName>
    </recommendedName>
</protein>
<evidence type="ECO:0008006" key="3">
    <source>
        <dbReference type="Google" id="ProtNLM"/>
    </source>
</evidence>
<dbReference type="PROSITE" id="PS51257">
    <property type="entry name" value="PROKAR_LIPOPROTEIN"/>
    <property type="match status" value="1"/>
</dbReference>
<evidence type="ECO:0000313" key="1">
    <source>
        <dbReference type="EMBL" id="GGA10744.1"/>
    </source>
</evidence>
<proteinExistence type="predicted"/>
<name>A0ABQ1FFU1_9SPHN</name>